<gene>
    <name evidence="2" type="ORF">PECAL_2P26980</name>
</gene>
<keyword evidence="3" id="KW-1185">Reference proteome</keyword>
<evidence type="ECO:0008006" key="4">
    <source>
        <dbReference type="Google" id="ProtNLM"/>
    </source>
</evidence>
<sequence>MSDRDALMLTLIRGLEGAATALDVVDDETRQQIGALLSPKARRLLAALTAPAPPPLTADAADERAPAAPPTADATDAPAAASEEAPEPPEKKPAVFGVPAAAFVVTCFDDLPEDALGAIASFSDIKTLTCVATCRALRDAAAKLSPRLEHSLVLKRYPLLGTVVRSPEGAPAPGELFSTYTRFFEGPRRRPTRPEPTAALDAYTLSLEIELYKPVDGRQSRWADVPASAMAERQSVYSGTGVLREQSSSLPCYEFPIPAGVFERVDDLTSRSWRLRAKVMASRRVSGRLQFAKLFQGGVMDWDDGTIIFDWEEIPPNPENGGVLWQYRNMVDYDLYVDPQVHLVWAQESGVFANRQSKVEARFKLMTEGDTSDMSLSDACLCLEHYVGWSE</sequence>
<feature type="compositionally biased region" description="Low complexity" evidence="1">
    <location>
        <begin position="70"/>
        <end position="83"/>
    </location>
</feature>
<comment type="caution">
    <text evidence="2">The sequence shown here is derived from an EMBL/GenBank/DDBJ whole genome shotgun (WGS) entry which is preliminary data.</text>
</comment>
<proteinExistence type="predicted"/>
<dbReference type="AlphaFoldDB" id="A0A8J2SKV8"/>
<evidence type="ECO:0000313" key="2">
    <source>
        <dbReference type="EMBL" id="CAH0369571.1"/>
    </source>
</evidence>
<name>A0A8J2SKV8_9STRA</name>
<accession>A0A8J2SKV8</accession>
<dbReference type="EMBL" id="CAKKNE010000002">
    <property type="protein sequence ID" value="CAH0369571.1"/>
    <property type="molecule type" value="Genomic_DNA"/>
</dbReference>
<feature type="region of interest" description="Disordered" evidence="1">
    <location>
        <begin position="52"/>
        <end position="93"/>
    </location>
</feature>
<evidence type="ECO:0000313" key="3">
    <source>
        <dbReference type="Proteomes" id="UP000789595"/>
    </source>
</evidence>
<organism evidence="2 3">
    <name type="scientific">Pelagomonas calceolata</name>
    <dbReference type="NCBI Taxonomy" id="35677"/>
    <lineage>
        <taxon>Eukaryota</taxon>
        <taxon>Sar</taxon>
        <taxon>Stramenopiles</taxon>
        <taxon>Ochrophyta</taxon>
        <taxon>Pelagophyceae</taxon>
        <taxon>Pelagomonadales</taxon>
        <taxon>Pelagomonadaceae</taxon>
        <taxon>Pelagomonas</taxon>
    </lineage>
</organism>
<protein>
    <recommendedName>
        <fullName evidence="4">F-box domain-containing protein</fullName>
    </recommendedName>
</protein>
<reference evidence="2" key="1">
    <citation type="submission" date="2021-11" db="EMBL/GenBank/DDBJ databases">
        <authorList>
            <consortium name="Genoscope - CEA"/>
            <person name="William W."/>
        </authorList>
    </citation>
    <scope>NUCLEOTIDE SEQUENCE</scope>
</reference>
<evidence type="ECO:0000256" key="1">
    <source>
        <dbReference type="SAM" id="MobiDB-lite"/>
    </source>
</evidence>
<dbReference type="Proteomes" id="UP000789595">
    <property type="component" value="Unassembled WGS sequence"/>
</dbReference>